<organism evidence="1 2">
    <name type="scientific">Candidatus Shapirobacteria bacterium CG_4_8_14_3_um_filter_35_11</name>
    <dbReference type="NCBI Taxonomy" id="1974874"/>
    <lineage>
        <taxon>Bacteria</taxon>
        <taxon>Candidatus Shapironibacteriota</taxon>
    </lineage>
</organism>
<evidence type="ECO:0000313" key="2">
    <source>
        <dbReference type="Proteomes" id="UP000228960"/>
    </source>
</evidence>
<accession>A0A2M8GIR4</accession>
<gene>
    <name evidence="1" type="ORF">CO009_03865</name>
</gene>
<comment type="caution">
    <text evidence="1">The sequence shown here is derived from an EMBL/GenBank/DDBJ whole genome shotgun (WGS) entry which is preliminary data.</text>
</comment>
<dbReference type="AlphaFoldDB" id="A0A2M8GIR4"/>
<reference evidence="2" key="1">
    <citation type="submission" date="2017-09" db="EMBL/GenBank/DDBJ databases">
        <title>Depth-based differentiation of microbial function through sediment-hosted aquifers and enrichment of novel symbionts in the deep terrestrial subsurface.</title>
        <authorList>
            <person name="Probst A.J."/>
            <person name="Ladd B."/>
            <person name="Jarett J.K."/>
            <person name="Geller-Mcgrath D.E."/>
            <person name="Sieber C.M.K."/>
            <person name="Emerson J.B."/>
            <person name="Anantharaman K."/>
            <person name="Thomas B.C."/>
            <person name="Malmstrom R."/>
            <person name="Stieglmeier M."/>
            <person name="Klingl A."/>
            <person name="Woyke T."/>
            <person name="Ryan C.M."/>
            <person name="Banfield J.F."/>
        </authorList>
    </citation>
    <scope>NUCLEOTIDE SEQUENCE [LARGE SCALE GENOMIC DNA]</scope>
</reference>
<dbReference type="Proteomes" id="UP000228960">
    <property type="component" value="Unassembled WGS sequence"/>
</dbReference>
<name>A0A2M8GIR4_9BACT</name>
<dbReference type="EMBL" id="PFQM01000125">
    <property type="protein sequence ID" value="PJC79692.1"/>
    <property type="molecule type" value="Genomic_DNA"/>
</dbReference>
<protein>
    <submittedName>
        <fullName evidence="1">Uncharacterized protein</fullName>
    </submittedName>
</protein>
<proteinExistence type="predicted"/>
<sequence length="70" mass="7789">MAKKTIKGVKEGCYFLGIDTRTGKVVNAEKPLPDFIARALEAQMEAIPEFFGIKPTKQETASVPEKRVKH</sequence>
<evidence type="ECO:0000313" key="1">
    <source>
        <dbReference type="EMBL" id="PJC79692.1"/>
    </source>
</evidence>